<keyword evidence="7" id="KW-1185">Reference proteome</keyword>
<keyword evidence="2" id="KW-0493">Microtubule</keyword>
<evidence type="ECO:0000256" key="3">
    <source>
        <dbReference type="ARBA" id="ARBA00022741"/>
    </source>
</evidence>
<feature type="domain" description="Tubulin/FtsZ GTPase" evidence="5">
    <location>
        <begin position="10"/>
        <end position="114"/>
    </location>
</feature>
<dbReference type="InterPro" id="IPR008280">
    <property type="entry name" value="Tub_FtsZ_C"/>
</dbReference>
<dbReference type="Gene3D" id="3.40.50.1440">
    <property type="entry name" value="Tubulin/FtsZ, GTPase domain"/>
    <property type="match status" value="1"/>
</dbReference>
<evidence type="ECO:0000256" key="4">
    <source>
        <dbReference type="ARBA" id="ARBA00023134"/>
    </source>
</evidence>
<dbReference type="PANTHER" id="PTHR11588">
    <property type="entry name" value="TUBULIN"/>
    <property type="match status" value="1"/>
</dbReference>
<accession>C5LYW6</accession>
<dbReference type="OrthoDB" id="10250004at2759"/>
<dbReference type="SUPFAM" id="SSF55307">
    <property type="entry name" value="Tubulin C-terminal domain-like"/>
    <property type="match status" value="1"/>
</dbReference>
<evidence type="ECO:0000313" key="6">
    <source>
        <dbReference type="EMBL" id="EEQ97975.1"/>
    </source>
</evidence>
<comment type="similarity">
    <text evidence="1">Belongs to the tubulin family.</text>
</comment>
<keyword evidence="4" id="KW-0342">GTP-binding</keyword>
<dbReference type="InterPro" id="IPR036525">
    <property type="entry name" value="Tubulin/FtsZ_GTPase_sf"/>
</dbReference>
<evidence type="ECO:0000259" key="5">
    <source>
        <dbReference type="Pfam" id="PF00091"/>
    </source>
</evidence>
<name>C5LYW6_PERM5</name>
<sequence length="296" mass="32596">MRLIIKRSSGYVDNDPEFLEQIEDTLRREIEYNDRSLDVVIVHSLAGGTGGGLGSRVMEMAREQLGRHGLLTALSIVADPLGGSPMRSINEVLALQRIEEVCDFGIFVENSSFKASSVKELNSRIATAILDTLQSRSGLGLDDFQCVVCPMPTLKFAHVYSSKNLESLRMHLPAARLPNSLIAARAVVSSAAESSVTEKIISCLGGRVSWNGPYNVDLRRRLPRSKTDNHGISLAVNWTYTARMVNELLENATEKARHGAFMHHFNTYGIDQDTIFGAIQAVEQTIVTPYEMASTN</sequence>
<dbReference type="GeneID" id="9037885"/>
<dbReference type="InterPro" id="IPR000217">
    <property type="entry name" value="Tubulin"/>
</dbReference>
<protein>
    <submittedName>
        <fullName evidence="6">Tubulin gamma chain, putative</fullName>
    </submittedName>
</protein>
<dbReference type="PRINTS" id="PR01161">
    <property type="entry name" value="TUBULIN"/>
</dbReference>
<dbReference type="SUPFAM" id="SSF52490">
    <property type="entry name" value="Tubulin nucleotide-binding domain-like"/>
    <property type="match status" value="1"/>
</dbReference>
<organism evidence="7">
    <name type="scientific">Perkinsus marinus (strain ATCC 50983 / TXsc)</name>
    <dbReference type="NCBI Taxonomy" id="423536"/>
    <lineage>
        <taxon>Eukaryota</taxon>
        <taxon>Sar</taxon>
        <taxon>Alveolata</taxon>
        <taxon>Perkinsozoa</taxon>
        <taxon>Perkinsea</taxon>
        <taxon>Perkinsida</taxon>
        <taxon>Perkinsidae</taxon>
        <taxon>Perkinsus</taxon>
    </lineage>
</organism>
<dbReference type="InterPro" id="IPR003008">
    <property type="entry name" value="Tubulin_FtsZ_GTPase"/>
</dbReference>
<dbReference type="GO" id="GO:0005874">
    <property type="term" value="C:microtubule"/>
    <property type="evidence" value="ECO:0007669"/>
    <property type="project" value="UniProtKB-KW"/>
</dbReference>
<dbReference type="Proteomes" id="UP000007800">
    <property type="component" value="Unassembled WGS sequence"/>
</dbReference>
<keyword evidence="3" id="KW-0547">Nucleotide-binding</keyword>
<dbReference type="InParanoid" id="C5LYW6"/>
<gene>
    <name evidence="6" type="ORF">Pmar_PMAR016039</name>
</gene>
<dbReference type="GO" id="GO:0005525">
    <property type="term" value="F:GTP binding"/>
    <property type="evidence" value="ECO:0007669"/>
    <property type="project" value="UniProtKB-KW"/>
</dbReference>
<evidence type="ECO:0000256" key="2">
    <source>
        <dbReference type="ARBA" id="ARBA00022701"/>
    </source>
</evidence>
<evidence type="ECO:0000256" key="1">
    <source>
        <dbReference type="ARBA" id="ARBA00009636"/>
    </source>
</evidence>
<dbReference type="EMBL" id="GG686838">
    <property type="protein sequence ID" value="EEQ97975.1"/>
    <property type="molecule type" value="Genomic_DNA"/>
</dbReference>
<dbReference type="AlphaFoldDB" id="C5LYW6"/>
<dbReference type="OMA" id="CPMPTLK"/>
<evidence type="ECO:0000313" key="7">
    <source>
        <dbReference type="Proteomes" id="UP000007800"/>
    </source>
</evidence>
<proteinExistence type="inferred from homology"/>
<dbReference type="Pfam" id="PF00091">
    <property type="entry name" value="Tubulin"/>
    <property type="match status" value="1"/>
</dbReference>
<reference evidence="6 7" key="1">
    <citation type="submission" date="2008-07" db="EMBL/GenBank/DDBJ databases">
        <authorList>
            <person name="El-Sayed N."/>
            <person name="Caler E."/>
            <person name="Inman J."/>
            <person name="Amedeo P."/>
            <person name="Hass B."/>
            <person name="Wortman J."/>
        </authorList>
    </citation>
    <scope>NUCLEOTIDE SEQUENCE [LARGE SCALE GENOMIC DNA]</scope>
    <source>
        <strain evidence="7">ATCC 50983 / TXsc</strain>
    </source>
</reference>
<dbReference type="GO" id="GO:0007017">
    <property type="term" value="P:microtubule-based process"/>
    <property type="evidence" value="ECO:0007669"/>
    <property type="project" value="InterPro"/>
</dbReference>
<dbReference type="RefSeq" id="XP_002765258.1">
    <property type="nucleotide sequence ID" value="XM_002765212.1"/>
</dbReference>